<dbReference type="EMBL" id="ML213517">
    <property type="protein sequence ID" value="TFK49086.1"/>
    <property type="molecule type" value="Genomic_DNA"/>
</dbReference>
<organism evidence="3 4">
    <name type="scientific">Heliocybe sulcata</name>
    <dbReference type="NCBI Taxonomy" id="5364"/>
    <lineage>
        <taxon>Eukaryota</taxon>
        <taxon>Fungi</taxon>
        <taxon>Dikarya</taxon>
        <taxon>Basidiomycota</taxon>
        <taxon>Agaricomycotina</taxon>
        <taxon>Agaricomycetes</taxon>
        <taxon>Gloeophyllales</taxon>
        <taxon>Gloeophyllaceae</taxon>
        <taxon>Heliocybe</taxon>
    </lineage>
</organism>
<keyword evidence="2" id="KW-0472">Membrane</keyword>
<evidence type="ECO:0000313" key="4">
    <source>
        <dbReference type="Proteomes" id="UP000305948"/>
    </source>
</evidence>
<evidence type="ECO:0000256" key="2">
    <source>
        <dbReference type="SAM" id="Phobius"/>
    </source>
</evidence>
<keyword evidence="4" id="KW-1185">Reference proteome</keyword>
<reference evidence="3 4" key="1">
    <citation type="journal article" date="2019" name="Nat. Ecol. Evol.">
        <title>Megaphylogeny resolves global patterns of mushroom evolution.</title>
        <authorList>
            <person name="Varga T."/>
            <person name="Krizsan K."/>
            <person name="Foldi C."/>
            <person name="Dima B."/>
            <person name="Sanchez-Garcia M."/>
            <person name="Sanchez-Ramirez S."/>
            <person name="Szollosi G.J."/>
            <person name="Szarkandi J.G."/>
            <person name="Papp V."/>
            <person name="Albert L."/>
            <person name="Andreopoulos W."/>
            <person name="Angelini C."/>
            <person name="Antonin V."/>
            <person name="Barry K.W."/>
            <person name="Bougher N.L."/>
            <person name="Buchanan P."/>
            <person name="Buyck B."/>
            <person name="Bense V."/>
            <person name="Catcheside P."/>
            <person name="Chovatia M."/>
            <person name="Cooper J."/>
            <person name="Damon W."/>
            <person name="Desjardin D."/>
            <person name="Finy P."/>
            <person name="Geml J."/>
            <person name="Haridas S."/>
            <person name="Hughes K."/>
            <person name="Justo A."/>
            <person name="Karasinski D."/>
            <person name="Kautmanova I."/>
            <person name="Kiss B."/>
            <person name="Kocsube S."/>
            <person name="Kotiranta H."/>
            <person name="LaButti K.M."/>
            <person name="Lechner B.E."/>
            <person name="Liimatainen K."/>
            <person name="Lipzen A."/>
            <person name="Lukacs Z."/>
            <person name="Mihaltcheva S."/>
            <person name="Morgado L.N."/>
            <person name="Niskanen T."/>
            <person name="Noordeloos M.E."/>
            <person name="Ohm R.A."/>
            <person name="Ortiz-Santana B."/>
            <person name="Ovrebo C."/>
            <person name="Racz N."/>
            <person name="Riley R."/>
            <person name="Savchenko A."/>
            <person name="Shiryaev A."/>
            <person name="Soop K."/>
            <person name="Spirin V."/>
            <person name="Szebenyi C."/>
            <person name="Tomsovsky M."/>
            <person name="Tulloss R.E."/>
            <person name="Uehling J."/>
            <person name="Grigoriev I.V."/>
            <person name="Vagvolgyi C."/>
            <person name="Papp T."/>
            <person name="Martin F.M."/>
            <person name="Miettinen O."/>
            <person name="Hibbett D.S."/>
            <person name="Nagy L.G."/>
        </authorList>
    </citation>
    <scope>NUCLEOTIDE SEQUENCE [LARGE SCALE GENOMIC DNA]</scope>
    <source>
        <strain evidence="3 4">OMC1185</strain>
    </source>
</reference>
<accession>A0A5C3MY44</accession>
<evidence type="ECO:0008006" key="5">
    <source>
        <dbReference type="Google" id="ProtNLM"/>
    </source>
</evidence>
<keyword evidence="2" id="KW-0812">Transmembrane</keyword>
<proteinExistence type="predicted"/>
<protein>
    <recommendedName>
        <fullName evidence="5">WW domain-containing protein</fullName>
    </recommendedName>
</protein>
<feature type="region of interest" description="Disordered" evidence="1">
    <location>
        <begin position="45"/>
        <end position="71"/>
    </location>
</feature>
<evidence type="ECO:0000256" key="1">
    <source>
        <dbReference type="SAM" id="MobiDB-lite"/>
    </source>
</evidence>
<evidence type="ECO:0000313" key="3">
    <source>
        <dbReference type="EMBL" id="TFK49086.1"/>
    </source>
</evidence>
<dbReference type="OrthoDB" id="2657661at2759"/>
<name>A0A5C3MY44_9AGAM</name>
<feature type="transmembrane region" description="Helical" evidence="2">
    <location>
        <begin position="663"/>
        <end position="682"/>
    </location>
</feature>
<gene>
    <name evidence="3" type="ORF">OE88DRAFT_1646661</name>
</gene>
<feature type="transmembrane region" description="Helical" evidence="2">
    <location>
        <begin position="714"/>
        <end position="736"/>
    </location>
</feature>
<feature type="region of interest" description="Disordered" evidence="1">
    <location>
        <begin position="92"/>
        <end position="200"/>
    </location>
</feature>
<feature type="compositionally biased region" description="Basic and acidic residues" evidence="1">
    <location>
        <begin position="50"/>
        <end position="62"/>
    </location>
</feature>
<dbReference type="Proteomes" id="UP000305948">
    <property type="component" value="Unassembled WGS sequence"/>
</dbReference>
<dbReference type="AlphaFoldDB" id="A0A5C3MY44"/>
<feature type="transmembrane region" description="Helical" evidence="2">
    <location>
        <begin position="756"/>
        <end position="773"/>
    </location>
</feature>
<sequence length="843" mass="93873">MAFRHTPRAVILNSVDLLRKLFPRSLARFLLGWLSQWIKRLTGRRSRGGYRKDDAKDSDEMRKRHLGLSRRPSVGGEEVLICGSRVPGIHVINPTPKPTLDLQQPPSSPGPRSSQSSPNLQLNPIRDTDDTNLSQRSEPLHSLPMRSNTPDSFVPNLVAAPALQSRSSSSYLGSRPLSRTPSRAPSRASSRAGSGSGRLSMIDRELQTAERISKRVSMISSQVNVPYRTAPPKPPTSVVRPSPQPTEGIPTPSAHPGGSNVNIPHGSVAVPRGAEDSLSVDIKPILVADIARYAREVKVPKRSEDWTFTLRVHDRYVDAKTVYDVPCGWTACYHPEGALYFYHEDKRILTDADVCKPEIHGTLANSIEVIERALVFSGIEWDEDSELVLELLPSESETPTCGYYFADLKRRTLFWLEDHDVTHLTGEVEGETWLAHINEKSSKADLKNLGTIASTSRITDLSLKISCKRYWVFFCTGASVGVASTFVGSDLTSLDSMTSSYSTFPYHHTDCREMINLLKTIKSSSGGRSACVVSRLMGVFVHQRFLHYHGTSAARLAANQSIYGHREQARKSWRFRMISPLLFYAPEVHLEAIENAWVDRIGHHVLWNKIMSRLQDEWENLSLTLTRIVGKTTVMLTVDISFLAIQSVDVGSQEVNLRCAAQIAIYLSTVASVGSIILGLLLSRQHRAIARDDAEVAQAYLFGKLDASRGLETLAIMYSLPYALLMWAMVTFLLALSGLCFSVNPGVAVTNIGARIPISIAWVCVLALMAWFLHTDWEGREHQLYWEILKRVSSMSKSLSRHISHLSWSQRGEQSEENKLRTFLQKTLVNRTEVGQGSGSQTV</sequence>
<feature type="region of interest" description="Disordered" evidence="1">
    <location>
        <begin position="225"/>
        <end position="259"/>
    </location>
</feature>
<feature type="compositionally biased region" description="Low complexity" evidence="1">
    <location>
        <begin position="163"/>
        <end position="200"/>
    </location>
</feature>
<keyword evidence="2" id="KW-1133">Transmembrane helix</keyword>